<dbReference type="AlphaFoldDB" id="A0A3Q8DK10"/>
<name>A0A3Q8DK10_PINIB</name>
<evidence type="ECO:0000256" key="6">
    <source>
        <dbReference type="ARBA" id="ARBA00023136"/>
    </source>
</evidence>
<evidence type="ECO:0000256" key="3">
    <source>
        <dbReference type="ARBA" id="ARBA00022475"/>
    </source>
</evidence>
<keyword evidence="6 10" id="KW-0472">Membrane</keyword>
<evidence type="ECO:0000256" key="7">
    <source>
        <dbReference type="ARBA" id="ARBA00023157"/>
    </source>
</evidence>
<dbReference type="EMBL" id="KY952763">
    <property type="protein sequence ID" value="AVC05384.1"/>
    <property type="molecule type" value="mRNA"/>
</dbReference>
<evidence type="ECO:0000313" key="11">
    <source>
        <dbReference type="EMBL" id="AVC05384.1"/>
    </source>
</evidence>
<dbReference type="Pfam" id="PF01130">
    <property type="entry name" value="CD36"/>
    <property type="match status" value="1"/>
</dbReference>
<dbReference type="PRINTS" id="PR01610">
    <property type="entry name" value="CD36ANTIGEN"/>
</dbReference>
<dbReference type="GO" id="GO:0005886">
    <property type="term" value="C:plasma membrane"/>
    <property type="evidence" value="ECO:0007669"/>
    <property type="project" value="UniProtKB-SubCell"/>
</dbReference>
<protein>
    <submittedName>
        <fullName evidence="11">Scavenger receptor class B-like protein</fullName>
    </submittedName>
</protein>
<evidence type="ECO:0000256" key="5">
    <source>
        <dbReference type="ARBA" id="ARBA00022989"/>
    </source>
</evidence>
<evidence type="ECO:0000256" key="8">
    <source>
        <dbReference type="ARBA" id="ARBA00023170"/>
    </source>
</evidence>
<evidence type="ECO:0000256" key="9">
    <source>
        <dbReference type="ARBA" id="ARBA00023180"/>
    </source>
</evidence>
<dbReference type="InterPro" id="IPR005428">
    <property type="entry name" value="CD36/SCARB1/SNMP1"/>
</dbReference>
<feature type="transmembrane region" description="Helical" evidence="10">
    <location>
        <begin position="451"/>
        <end position="471"/>
    </location>
</feature>
<keyword evidence="7" id="KW-1015">Disulfide bond</keyword>
<accession>A0A3Q8DK10</accession>
<evidence type="ECO:0000256" key="10">
    <source>
        <dbReference type="SAM" id="Phobius"/>
    </source>
</evidence>
<dbReference type="PROSITE" id="PS51257">
    <property type="entry name" value="PROKAR_LIPOPROTEIN"/>
    <property type="match status" value="1"/>
</dbReference>
<comment type="subcellular location">
    <subcellularLocation>
        <location evidence="1">Cell membrane</location>
        <topology evidence="1">Multi-pass membrane protein</topology>
    </subcellularLocation>
</comment>
<dbReference type="PANTHER" id="PTHR11923:SF51">
    <property type="entry name" value="LYSOSOME MEMBRANE PROTEIN 2"/>
    <property type="match status" value="1"/>
</dbReference>
<sequence>MCLKWITKCNIIFLIVGAVVLAVGCALIKVFHDMIISKVKSTLPLVQGTSTYNDWVEPPVPIYFQIWVYDVINPEEVVNKGERPAVVQRGPYTYREKRHKQNITSYDNGTIAYRETRTFIFDRAKSVGPETDNFTTANILMVTIADLLEREYSFIQELAEIILDIGGDSNLFTTLSVRGIMWGYEDPLLKTVNDILKRYNQSTIDDRFGLFYKQNGTDDGLYTIDSGTKSVDHFVEIQRWNGENKLSFWTTPTCNMINGTDGTLFPPFVDKSQTLYIFSSDICRSIYTTFHKEDTLRGIDLLEFRVPPNVFLNVTANPANTGFCTPADNCFPSGLLNVASCRSGAPVIMSQPNFLAADPKVIDSVVGIHPDPEQHSTLIAVEPMTGVVMNAQKKLQVDILIKKINHIRDTRNLKLMFFPILWLNESAVITEKAANDFKSAVQTPLKITQTVQYGLIIIGAFILICTLALIIKNKFSYNDEDDEEVVKCTKKPASVNPSESTKLLS</sequence>
<dbReference type="GO" id="GO:0005737">
    <property type="term" value="C:cytoplasm"/>
    <property type="evidence" value="ECO:0007669"/>
    <property type="project" value="TreeGrafter"/>
</dbReference>
<feature type="transmembrane region" description="Helical" evidence="10">
    <location>
        <begin position="12"/>
        <end position="31"/>
    </location>
</feature>
<evidence type="ECO:0000256" key="4">
    <source>
        <dbReference type="ARBA" id="ARBA00022692"/>
    </source>
</evidence>
<keyword evidence="8 11" id="KW-0675">Receptor</keyword>
<keyword evidence="9" id="KW-0325">Glycoprotein</keyword>
<organism evidence="11">
    <name type="scientific">Pinctada imbricata</name>
    <name type="common">Atlantic pearl-oyster</name>
    <name type="synonym">Pinctada martensii</name>
    <dbReference type="NCBI Taxonomy" id="66713"/>
    <lineage>
        <taxon>Eukaryota</taxon>
        <taxon>Metazoa</taxon>
        <taxon>Spiralia</taxon>
        <taxon>Lophotrochozoa</taxon>
        <taxon>Mollusca</taxon>
        <taxon>Bivalvia</taxon>
        <taxon>Autobranchia</taxon>
        <taxon>Pteriomorphia</taxon>
        <taxon>Pterioida</taxon>
        <taxon>Pterioidea</taxon>
        <taxon>Pteriidae</taxon>
        <taxon>Pinctada</taxon>
    </lineage>
</organism>
<dbReference type="GO" id="GO:0005044">
    <property type="term" value="F:scavenger receptor activity"/>
    <property type="evidence" value="ECO:0007669"/>
    <property type="project" value="TreeGrafter"/>
</dbReference>
<dbReference type="PRINTS" id="PR01609">
    <property type="entry name" value="CD36FAMILY"/>
</dbReference>
<keyword evidence="5 10" id="KW-1133">Transmembrane helix</keyword>
<dbReference type="InterPro" id="IPR002159">
    <property type="entry name" value="CD36_fam"/>
</dbReference>
<reference evidence="11" key="1">
    <citation type="submission" date="2017-04" db="EMBL/GenBank/DDBJ databases">
        <title>Molecular cloning and characterization of PmSR-BI and its correlations with total carotenoids content and gene expression in pearl oyster Pinctada fuctada martensii.</title>
        <authorList>
            <person name="Chao L."/>
        </authorList>
    </citation>
    <scope>NUCLEOTIDE SEQUENCE</scope>
</reference>
<keyword evidence="4 10" id="KW-0812">Transmembrane</keyword>
<evidence type="ECO:0000256" key="1">
    <source>
        <dbReference type="ARBA" id="ARBA00004651"/>
    </source>
</evidence>
<evidence type="ECO:0000256" key="2">
    <source>
        <dbReference type="ARBA" id="ARBA00010532"/>
    </source>
</evidence>
<proteinExistence type="evidence at transcript level"/>
<comment type="similarity">
    <text evidence="2">Belongs to the CD36 family.</text>
</comment>
<keyword evidence="3" id="KW-1003">Cell membrane</keyword>
<dbReference type="PANTHER" id="PTHR11923">
    <property type="entry name" value="SCAVENGER RECEPTOR CLASS B TYPE-1 SR-B1"/>
    <property type="match status" value="1"/>
</dbReference>